<gene>
    <name evidence="1" type="ORF">TNIN_305911</name>
</gene>
<evidence type="ECO:0000313" key="1">
    <source>
        <dbReference type="EMBL" id="GFY80096.1"/>
    </source>
</evidence>
<accession>A0A8X6YVI5</accession>
<protein>
    <submittedName>
        <fullName evidence="1">Uncharacterized protein</fullName>
    </submittedName>
</protein>
<reference evidence="1" key="1">
    <citation type="submission" date="2020-08" db="EMBL/GenBank/DDBJ databases">
        <title>Multicomponent nature underlies the extraordinary mechanical properties of spider dragline silk.</title>
        <authorList>
            <person name="Kono N."/>
            <person name="Nakamura H."/>
            <person name="Mori M."/>
            <person name="Yoshida Y."/>
            <person name="Ohtoshi R."/>
            <person name="Malay A.D."/>
            <person name="Moran D.A.P."/>
            <person name="Tomita M."/>
            <person name="Numata K."/>
            <person name="Arakawa K."/>
        </authorList>
    </citation>
    <scope>NUCLEOTIDE SEQUENCE</scope>
</reference>
<dbReference type="AlphaFoldDB" id="A0A8X6YVI5"/>
<dbReference type="EMBL" id="BMAV01023800">
    <property type="protein sequence ID" value="GFY80096.1"/>
    <property type="molecule type" value="Genomic_DNA"/>
</dbReference>
<keyword evidence="2" id="KW-1185">Reference proteome</keyword>
<organism evidence="1 2">
    <name type="scientific">Trichonephila inaurata madagascariensis</name>
    <dbReference type="NCBI Taxonomy" id="2747483"/>
    <lineage>
        <taxon>Eukaryota</taxon>
        <taxon>Metazoa</taxon>
        <taxon>Ecdysozoa</taxon>
        <taxon>Arthropoda</taxon>
        <taxon>Chelicerata</taxon>
        <taxon>Arachnida</taxon>
        <taxon>Araneae</taxon>
        <taxon>Araneomorphae</taxon>
        <taxon>Entelegynae</taxon>
        <taxon>Araneoidea</taxon>
        <taxon>Nephilidae</taxon>
        <taxon>Trichonephila</taxon>
        <taxon>Trichonephila inaurata</taxon>
    </lineage>
</organism>
<comment type="caution">
    <text evidence="1">The sequence shown here is derived from an EMBL/GenBank/DDBJ whole genome shotgun (WGS) entry which is preliminary data.</text>
</comment>
<sequence>MQAEQWGSILMSSGAHLDMDHCTGSRPLLAVHVVGAYDQSVIGRLAKYGNRSNGWGAFFQGSSQFTTYVIFRVLNAYFVYQFESFEFLMCIVINVDQIVSE</sequence>
<dbReference type="Proteomes" id="UP000886998">
    <property type="component" value="Unassembled WGS sequence"/>
</dbReference>
<name>A0A8X6YVI5_9ARAC</name>
<evidence type="ECO:0000313" key="2">
    <source>
        <dbReference type="Proteomes" id="UP000886998"/>
    </source>
</evidence>
<proteinExistence type="predicted"/>